<organism evidence="4 5">
    <name type="scientific">Clostridium frigidicarnis</name>
    <dbReference type="NCBI Taxonomy" id="84698"/>
    <lineage>
        <taxon>Bacteria</taxon>
        <taxon>Bacillati</taxon>
        <taxon>Bacillota</taxon>
        <taxon>Clostridia</taxon>
        <taxon>Eubacteriales</taxon>
        <taxon>Clostridiaceae</taxon>
        <taxon>Clostridium</taxon>
    </lineage>
</organism>
<evidence type="ECO:0000256" key="1">
    <source>
        <dbReference type="ARBA" id="ARBA00022679"/>
    </source>
</evidence>
<gene>
    <name evidence="4" type="ORF">SAMN04488528_103433</name>
</gene>
<dbReference type="Pfam" id="PF01553">
    <property type="entry name" value="Acyltransferase"/>
    <property type="match status" value="1"/>
</dbReference>
<dbReference type="PANTHER" id="PTHR10434">
    <property type="entry name" value="1-ACYL-SN-GLYCEROL-3-PHOSPHATE ACYLTRANSFERASE"/>
    <property type="match status" value="1"/>
</dbReference>
<dbReference type="PANTHER" id="PTHR10434:SF40">
    <property type="entry name" value="1-ACYL-SN-GLYCEROL-3-PHOSPHATE ACYLTRANSFERASE"/>
    <property type="match status" value="1"/>
</dbReference>
<evidence type="ECO:0000313" key="5">
    <source>
        <dbReference type="Proteomes" id="UP000198619"/>
    </source>
</evidence>
<protein>
    <submittedName>
        <fullName evidence="4">1-acyl-sn-glycerol-3-phosphate acyltransferase</fullName>
    </submittedName>
</protein>
<dbReference type="EMBL" id="FOKI01000034">
    <property type="protein sequence ID" value="SFB36241.1"/>
    <property type="molecule type" value="Genomic_DNA"/>
</dbReference>
<dbReference type="SUPFAM" id="SSF69593">
    <property type="entry name" value="Glycerol-3-phosphate (1)-acyltransferase"/>
    <property type="match status" value="1"/>
</dbReference>
<dbReference type="InterPro" id="IPR002123">
    <property type="entry name" value="Plipid/glycerol_acylTrfase"/>
</dbReference>
<evidence type="ECO:0000313" key="4">
    <source>
        <dbReference type="EMBL" id="SFB36241.1"/>
    </source>
</evidence>
<dbReference type="STRING" id="84698.SAMN04488528_103433"/>
<reference evidence="4 5" key="1">
    <citation type="submission" date="2016-10" db="EMBL/GenBank/DDBJ databases">
        <authorList>
            <person name="de Groot N.N."/>
        </authorList>
    </citation>
    <scope>NUCLEOTIDE SEQUENCE [LARGE SCALE GENOMIC DNA]</scope>
    <source>
        <strain evidence="4 5">DSM 12271</strain>
    </source>
</reference>
<feature type="domain" description="Phospholipid/glycerol acyltransferase" evidence="3">
    <location>
        <begin position="52"/>
        <end position="165"/>
    </location>
</feature>
<name>A0A1I1AE11_9CLOT</name>
<dbReference type="CDD" id="cd07989">
    <property type="entry name" value="LPLAT_AGPAT-like"/>
    <property type="match status" value="1"/>
</dbReference>
<dbReference type="GO" id="GO:0006654">
    <property type="term" value="P:phosphatidic acid biosynthetic process"/>
    <property type="evidence" value="ECO:0007669"/>
    <property type="project" value="TreeGrafter"/>
</dbReference>
<dbReference type="RefSeq" id="WP_090042663.1">
    <property type="nucleotide sequence ID" value="NZ_FOKI01000034.1"/>
</dbReference>
<evidence type="ECO:0000259" key="3">
    <source>
        <dbReference type="SMART" id="SM00563"/>
    </source>
</evidence>
<accession>A0A1I1AE11</accession>
<sequence length="235" mass="26427">MGKIKFVAGLIDMLPKKMGDNLTEKLIYGYIDKFAHIHVEGYENIQELEGPCIFVCNHLSNADGIILNRVLKQFDPTFVAGIKLGGEAVTKLGLRVTRTIPIKPNSADKEALTKVIKTLKAGNNIMIFPEGTRSRSKSMIEAKKGILLIARMSKAKIIPLGMWGTEELLPINKDGDMGKETFHEAEVKINIGKPIENMPKKDKDEDKHQYEERCLKHLMKHVAELIPESYRGVYK</sequence>
<keyword evidence="2 4" id="KW-0012">Acyltransferase</keyword>
<keyword evidence="5" id="KW-1185">Reference proteome</keyword>
<dbReference type="SMART" id="SM00563">
    <property type="entry name" value="PlsC"/>
    <property type="match status" value="1"/>
</dbReference>
<keyword evidence="1 4" id="KW-0808">Transferase</keyword>
<dbReference type="AlphaFoldDB" id="A0A1I1AE11"/>
<dbReference type="OrthoDB" id="9803035at2"/>
<evidence type="ECO:0000256" key="2">
    <source>
        <dbReference type="ARBA" id="ARBA00023315"/>
    </source>
</evidence>
<dbReference type="GO" id="GO:0003841">
    <property type="term" value="F:1-acylglycerol-3-phosphate O-acyltransferase activity"/>
    <property type="evidence" value="ECO:0007669"/>
    <property type="project" value="TreeGrafter"/>
</dbReference>
<proteinExistence type="predicted"/>
<dbReference type="Proteomes" id="UP000198619">
    <property type="component" value="Unassembled WGS sequence"/>
</dbReference>